<gene>
    <name evidence="9" type="ORF">GN331_14740</name>
</gene>
<evidence type="ECO:0000313" key="10">
    <source>
        <dbReference type="Proteomes" id="UP000479692"/>
    </source>
</evidence>
<keyword evidence="4 6" id="KW-0862">Zinc</keyword>
<keyword evidence="7" id="KW-0812">Transmembrane</keyword>
<comment type="cofactor">
    <cofactor evidence="6">
        <name>Zn(2+)</name>
        <dbReference type="ChEBI" id="CHEBI:29105"/>
    </cofactor>
    <text evidence="6">Binds 1 zinc ion per subunit.</text>
</comment>
<evidence type="ECO:0000256" key="5">
    <source>
        <dbReference type="ARBA" id="ARBA00023049"/>
    </source>
</evidence>
<keyword evidence="7" id="KW-0472">Membrane</keyword>
<dbReference type="CDD" id="cd07332">
    <property type="entry name" value="M48C_Oma1_like"/>
    <property type="match status" value="1"/>
</dbReference>
<evidence type="ECO:0000256" key="7">
    <source>
        <dbReference type="SAM" id="Phobius"/>
    </source>
</evidence>
<protein>
    <submittedName>
        <fullName evidence="9">M48 family metalloprotease</fullName>
    </submittedName>
</protein>
<evidence type="ECO:0000256" key="4">
    <source>
        <dbReference type="ARBA" id="ARBA00022833"/>
    </source>
</evidence>
<dbReference type="Proteomes" id="UP000479692">
    <property type="component" value="Unassembled WGS sequence"/>
</dbReference>
<evidence type="ECO:0000256" key="6">
    <source>
        <dbReference type="RuleBase" id="RU003983"/>
    </source>
</evidence>
<comment type="caution">
    <text evidence="9">The sequence shown here is derived from an EMBL/GenBank/DDBJ whole genome shotgun (WGS) entry which is preliminary data.</text>
</comment>
<dbReference type="PANTHER" id="PTHR22726:SF1">
    <property type="entry name" value="METALLOENDOPEPTIDASE OMA1, MITOCHONDRIAL"/>
    <property type="match status" value="1"/>
</dbReference>
<dbReference type="Pfam" id="PF01435">
    <property type="entry name" value="Peptidase_M48"/>
    <property type="match status" value="1"/>
</dbReference>
<keyword evidence="7" id="KW-1133">Transmembrane helix</keyword>
<comment type="similarity">
    <text evidence="6">Belongs to the peptidase M48 family.</text>
</comment>
<evidence type="ECO:0000256" key="1">
    <source>
        <dbReference type="ARBA" id="ARBA00022670"/>
    </source>
</evidence>
<evidence type="ECO:0000256" key="2">
    <source>
        <dbReference type="ARBA" id="ARBA00022723"/>
    </source>
</evidence>
<feature type="transmembrane region" description="Helical" evidence="7">
    <location>
        <begin position="23"/>
        <end position="49"/>
    </location>
</feature>
<dbReference type="Gene3D" id="3.30.2010.10">
    <property type="entry name" value="Metalloproteases ('zincins'), catalytic domain"/>
    <property type="match status" value="1"/>
</dbReference>
<dbReference type="RefSeq" id="WP_156643055.1">
    <property type="nucleotide sequence ID" value="NZ_WOXT01000005.1"/>
</dbReference>
<proteinExistence type="inferred from homology"/>
<keyword evidence="2" id="KW-0479">Metal-binding</keyword>
<dbReference type="EMBL" id="WOXT01000005">
    <property type="protein sequence ID" value="MUV15461.1"/>
    <property type="molecule type" value="Genomic_DNA"/>
</dbReference>
<dbReference type="GO" id="GO:0046872">
    <property type="term" value="F:metal ion binding"/>
    <property type="evidence" value="ECO:0007669"/>
    <property type="project" value="UniProtKB-KW"/>
</dbReference>
<feature type="domain" description="Peptidase M48" evidence="8">
    <location>
        <begin position="85"/>
        <end position="259"/>
    </location>
</feature>
<keyword evidence="10" id="KW-1185">Reference proteome</keyword>
<dbReference type="InterPro" id="IPR001915">
    <property type="entry name" value="Peptidase_M48"/>
</dbReference>
<organism evidence="9 10">
    <name type="scientific">Noviluteimonas gilva</name>
    <dbReference type="NCBI Taxonomy" id="2682097"/>
    <lineage>
        <taxon>Bacteria</taxon>
        <taxon>Pseudomonadati</taxon>
        <taxon>Pseudomonadota</taxon>
        <taxon>Gammaproteobacteria</taxon>
        <taxon>Lysobacterales</taxon>
        <taxon>Lysobacteraceae</taxon>
        <taxon>Noviluteimonas</taxon>
    </lineage>
</organism>
<accession>A0A7C9LI69</accession>
<dbReference type="AlphaFoldDB" id="A0A7C9LI69"/>
<evidence type="ECO:0000256" key="3">
    <source>
        <dbReference type="ARBA" id="ARBA00022801"/>
    </source>
</evidence>
<name>A0A7C9LI69_9GAMM</name>
<dbReference type="PANTHER" id="PTHR22726">
    <property type="entry name" value="METALLOENDOPEPTIDASE OMA1"/>
    <property type="match status" value="1"/>
</dbReference>
<keyword evidence="3 6" id="KW-0378">Hydrolase</keyword>
<evidence type="ECO:0000259" key="8">
    <source>
        <dbReference type="Pfam" id="PF01435"/>
    </source>
</evidence>
<reference evidence="9 10" key="1">
    <citation type="submission" date="2019-12" db="EMBL/GenBank/DDBJ databases">
        <authorList>
            <person name="Xu J."/>
        </authorList>
    </citation>
    <scope>NUCLEOTIDE SEQUENCE [LARGE SCALE GENOMIC DNA]</scope>
    <source>
        <strain evidence="9 10">HX-5-24</strain>
    </source>
</reference>
<sequence>MQYENPPVDHDVNVSRESVPAEFLRLCAGLAIILLALAAVLYVAGGWLARCVPFSFEQRLVGERVVGIELYERADVKHARDAERIAYLQALVDRLASRMQVPRDMPLRVHLADSDVPNAFATLGGHIVVTRGLYRRMPSENALALVLAHEIAHVRERDPISSVGGGASVALGLALLSGDGESLMPQIGQLVSLGYSRNAETRADTAALDGLRRTYGDARGADGVFDVLSGYRRESGMPDVPTLLSTHPSDRTRIERMRAAAKHAHSKAIPLRISVAD</sequence>
<dbReference type="InterPro" id="IPR051156">
    <property type="entry name" value="Mito/Outer_Membr_Metalloprot"/>
</dbReference>
<dbReference type="GO" id="GO:0004222">
    <property type="term" value="F:metalloendopeptidase activity"/>
    <property type="evidence" value="ECO:0007669"/>
    <property type="project" value="InterPro"/>
</dbReference>
<dbReference type="GO" id="GO:0051603">
    <property type="term" value="P:proteolysis involved in protein catabolic process"/>
    <property type="evidence" value="ECO:0007669"/>
    <property type="project" value="TreeGrafter"/>
</dbReference>
<keyword evidence="1 6" id="KW-0645">Protease</keyword>
<dbReference type="GO" id="GO:0016020">
    <property type="term" value="C:membrane"/>
    <property type="evidence" value="ECO:0007669"/>
    <property type="project" value="TreeGrafter"/>
</dbReference>
<keyword evidence="5 6" id="KW-0482">Metalloprotease</keyword>
<evidence type="ECO:0000313" key="9">
    <source>
        <dbReference type="EMBL" id="MUV15461.1"/>
    </source>
</evidence>